<keyword evidence="2" id="KW-1185">Reference proteome</keyword>
<comment type="caution">
    <text evidence="1">The sequence shown here is derived from an EMBL/GenBank/DDBJ whole genome shotgun (WGS) entry which is preliminary data.</text>
</comment>
<evidence type="ECO:0000313" key="2">
    <source>
        <dbReference type="Proteomes" id="UP000480246"/>
    </source>
</evidence>
<dbReference type="OrthoDB" id="2706506at2"/>
<accession>A0A7C8GS80</accession>
<organism evidence="1 2">
    <name type="scientific">Gracilibacillus oryzae</name>
    <dbReference type="NCBI Taxonomy" id="1672701"/>
    <lineage>
        <taxon>Bacteria</taxon>
        <taxon>Bacillati</taxon>
        <taxon>Bacillota</taxon>
        <taxon>Bacilli</taxon>
        <taxon>Bacillales</taxon>
        <taxon>Bacillaceae</taxon>
        <taxon>Gracilibacillus</taxon>
    </lineage>
</organism>
<dbReference type="AlphaFoldDB" id="A0A7C8GS80"/>
<evidence type="ECO:0000313" key="1">
    <source>
        <dbReference type="EMBL" id="KAB8131475.1"/>
    </source>
</evidence>
<gene>
    <name evidence="1" type="ORF">F9U64_13330</name>
</gene>
<dbReference type="RefSeq" id="WP_153404310.1">
    <property type="nucleotide sequence ID" value="NZ_ML762432.1"/>
</dbReference>
<dbReference type="Proteomes" id="UP000480246">
    <property type="component" value="Unassembled WGS sequence"/>
</dbReference>
<sequence>MEKKKYYVNIGTQEISQIPYGTNAEFVIYANDEEIFLLREKFNEIRDADLSSYVRAHIPFIPYHNDPQNDDYDSGIKGAYQMIYNLADSATKTAMDDANIGKEI</sequence>
<keyword evidence="1" id="KW-0378">Hydrolase</keyword>
<protein>
    <submittedName>
        <fullName evidence="1">Hydrolase</fullName>
    </submittedName>
</protein>
<reference evidence="1 2" key="1">
    <citation type="submission" date="2019-10" db="EMBL/GenBank/DDBJ databases">
        <title>Gracilibacillus sp. nov. isolated from rice seeds.</title>
        <authorList>
            <person name="He S."/>
        </authorList>
    </citation>
    <scope>NUCLEOTIDE SEQUENCE [LARGE SCALE GENOMIC DNA]</scope>
    <source>
        <strain evidence="1 2">TD8</strain>
    </source>
</reference>
<dbReference type="GO" id="GO:0016787">
    <property type="term" value="F:hydrolase activity"/>
    <property type="evidence" value="ECO:0007669"/>
    <property type="project" value="UniProtKB-KW"/>
</dbReference>
<proteinExistence type="predicted"/>
<name>A0A7C8GS80_9BACI</name>
<dbReference type="EMBL" id="WEID01000066">
    <property type="protein sequence ID" value="KAB8131475.1"/>
    <property type="molecule type" value="Genomic_DNA"/>
</dbReference>